<reference evidence="1" key="1">
    <citation type="submission" date="2021-10" db="EMBL/GenBank/DDBJ databases">
        <title>Tamlana sargassums sp. nov., and Tamlana laminarinivorans sp. nov., two new bacteria isolated from the brown alga.</title>
        <authorList>
            <person name="Li J."/>
        </authorList>
    </citation>
    <scope>NUCLEOTIDE SEQUENCE</scope>
    <source>
        <strain evidence="1">PT2-4</strain>
    </source>
</reference>
<comment type="caution">
    <text evidence="1">The sequence shown here is derived from an EMBL/GenBank/DDBJ whole genome shotgun (WGS) entry which is preliminary data.</text>
</comment>
<evidence type="ECO:0000313" key="1">
    <source>
        <dbReference type="EMBL" id="MCB4800210.1"/>
    </source>
</evidence>
<evidence type="ECO:0000313" key="2">
    <source>
        <dbReference type="Proteomes" id="UP001139199"/>
    </source>
</evidence>
<dbReference type="RefSeq" id="WP_226544689.1">
    <property type="nucleotide sequence ID" value="NZ_JAJAPW010000010.1"/>
</dbReference>
<dbReference type="EMBL" id="JAJAPW010000010">
    <property type="protein sequence ID" value="MCB4800210.1"/>
    <property type="molecule type" value="Genomic_DNA"/>
</dbReference>
<protein>
    <submittedName>
        <fullName evidence="1">Uncharacterized protein</fullName>
    </submittedName>
</protein>
<accession>A0A9X1I373</accession>
<name>A0A9X1I373_9FLAO</name>
<dbReference type="AlphaFoldDB" id="A0A9X1I373"/>
<proteinExistence type="predicted"/>
<sequence length="70" mass="7955">MAAIHIVGNSPEMFGLNEPFFDLLKNQQTINQNELNIEVDNLSKSIENIKRLCPKRDLDIGISVKWDASK</sequence>
<dbReference type="Proteomes" id="UP001139199">
    <property type="component" value="Unassembled WGS sequence"/>
</dbReference>
<keyword evidence="2" id="KW-1185">Reference proteome</keyword>
<organism evidence="1 2">
    <name type="scientific">Neotamlana laminarinivorans</name>
    <dbReference type="NCBI Taxonomy" id="2883124"/>
    <lineage>
        <taxon>Bacteria</taxon>
        <taxon>Pseudomonadati</taxon>
        <taxon>Bacteroidota</taxon>
        <taxon>Flavobacteriia</taxon>
        <taxon>Flavobacteriales</taxon>
        <taxon>Flavobacteriaceae</taxon>
        <taxon>Neotamlana</taxon>
    </lineage>
</organism>
<gene>
    <name evidence="1" type="ORF">LG649_15270</name>
</gene>